<evidence type="ECO:0000313" key="5">
    <source>
        <dbReference type="Proteomes" id="UP000028002"/>
    </source>
</evidence>
<dbReference type="InterPro" id="IPR017972">
    <property type="entry name" value="Cyt_P450_CS"/>
</dbReference>
<organism evidence="4 5">
    <name type="scientific">Photorhabdus temperata subsp. temperata Meg1</name>
    <dbReference type="NCBI Taxonomy" id="1393735"/>
    <lineage>
        <taxon>Bacteria</taxon>
        <taxon>Pseudomonadati</taxon>
        <taxon>Pseudomonadota</taxon>
        <taxon>Gammaproteobacteria</taxon>
        <taxon>Enterobacterales</taxon>
        <taxon>Morganellaceae</taxon>
        <taxon>Photorhabdus</taxon>
    </lineage>
</organism>
<dbReference type="InterPro" id="IPR002397">
    <property type="entry name" value="Cyt_P450_B"/>
</dbReference>
<evidence type="ECO:0000256" key="1">
    <source>
        <dbReference type="ARBA" id="ARBA00001971"/>
    </source>
</evidence>
<comment type="caution">
    <text evidence="4">The sequence shown here is derived from an EMBL/GenBank/DDBJ whole genome shotgun (WGS) entry which is preliminary data.</text>
</comment>
<dbReference type="SUPFAM" id="SSF48264">
    <property type="entry name" value="Cytochrome P450"/>
    <property type="match status" value="1"/>
</dbReference>
<dbReference type="AlphaFoldDB" id="A0A081RVQ5"/>
<dbReference type="PANTHER" id="PTHR46696:SF1">
    <property type="entry name" value="CYTOCHROME P450 YJIB-RELATED"/>
    <property type="match status" value="1"/>
</dbReference>
<dbReference type="GO" id="GO:0005506">
    <property type="term" value="F:iron ion binding"/>
    <property type="evidence" value="ECO:0007669"/>
    <property type="project" value="InterPro"/>
</dbReference>
<keyword evidence="3" id="KW-0479">Metal-binding</keyword>
<dbReference type="Pfam" id="PF00067">
    <property type="entry name" value="p450"/>
    <property type="match status" value="1"/>
</dbReference>
<evidence type="ECO:0000256" key="2">
    <source>
        <dbReference type="ARBA" id="ARBA00010617"/>
    </source>
</evidence>
<keyword evidence="3" id="KW-0349">Heme</keyword>
<comment type="cofactor">
    <cofactor evidence="1">
        <name>heme</name>
        <dbReference type="ChEBI" id="CHEBI:30413"/>
    </cofactor>
</comment>
<dbReference type="EMBL" id="JGVH01000041">
    <property type="protein sequence ID" value="KER02758.1"/>
    <property type="molecule type" value="Genomic_DNA"/>
</dbReference>
<name>A0A081RVQ5_PHOTE</name>
<dbReference type="PATRIC" id="fig|1393735.3.peg.2677"/>
<dbReference type="GO" id="GO:0020037">
    <property type="term" value="F:heme binding"/>
    <property type="evidence" value="ECO:0007669"/>
    <property type="project" value="InterPro"/>
</dbReference>
<dbReference type="PRINTS" id="PR00359">
    <property type="entry name" value="BP450"/>
</dbReference>
<gene>
    <name evidence="4" type="ORF">MEG1DRAFT_02620</name>
</gene>
<dbReference type="InterPro" id="IPR036396">
    <property type="entry name" value="Cyt_P450_sf"/>
</dbReference>
<comment type="similarity">
    <text evidence="2 3">Belongs to the cytochrome P450 family.</text>
</comment>
<dbReference type="GO" id="GO:0016705">
    <property type="term" value="F:oxidoreductase activity, acting on paired donors, with incorporation or reduction of molecular oxygen"/>
    <property type="evidence" value="ECO:0007669"/>
    <property type="project" value="InterPro"/>
</dbReference>
<evidence type="ECO:0000313" key="4">
    <source>
        <dbReference type="EMBL" id="KER02758.1"/>
    </source>
</evidence>
<dbReference type="InterPro" id="IPR001128">
    <property type="entry name" value="Cyt_P450"/>
</dbReference>
<keyword evidence="3" id="KW-0560">Oxidoreductase</keyword>
<reference evidence="4 5" key="1">
    <citation type="submission" date="2014-03" db="EMBL/GenBank/DDBJ databases">
        <title>Draft Genome of Photorhabdus temperata Meg1.</title>
        <authorList>
            <person name="Hurst S.G.IV."/>
            <person name="Morris K."/>
            <person name="Thomas K."/>
            <person name="Tisa L.S."/>
        </authorList>
    </citation>
    <scope>NUCLEOTIDE SEQUENCE [LARGE SCALE GENOMIC DNA]</scope>
    <source>
        <strain evidence="4 5">Meg1</strain>
    </source>
</reference>
<protein>
    <submittedName>
        <fullName evidence="4">Cytochrome P450</fullName>
    </submittedName>
</protein>
<proteinExistence type="inferred from homology"/>
<evidence type="ECO:0000256" key="3">
    <source>
        <dbReference type="RuleBase" id="RU000461"/>
    </source>
</evidence>
<keyword evidence="3" id="KW-0408">Iron</keyword>
<sequence>MNCAAANKIRFNPASPTFSQDLYQIYRHMQQHQPILRLGHTWVLTRYQDISYAMKEPRLGNTDILQHFLTELQRQQIMLNQPLQDLLQRSLLFQEGNVHHAHRKALQSLFSGTCYQSLKQLIQEEIILVVQALKGNNQFDGIAQLAKLIWPRIFARWLNLTSEQQEIIAQEKQSIRLLLDPSAITFASLQSTMKAMKTLDDLFNQLLNMHFAGRESTFFAALSLGYHQDHDALRRFFSTDCLTLVIGGSETGEALIGNLIQEVAMDATLQQRLREDPALIRLAVQETMRYESPLQMVRRTVLKPISFHGRTLEEGDSVLLCIGAANRDEQQFNDTGRFIMGRKNGQRHLGFGVGIHQCIGQLLAQFQAESTCEAMLRILPPFVMAAPGQWQQNNRMLRALDVLPLTTAELFKGIQTDLLTE</sequence>
<keyword evidence="3" id="KW-0503">Monooxygenase</keyword>
<dbReference type="GO" id="GO:0004497">
    <property type="term" value="F:monooxygenase activity"/>
    <property type="evidence" value="ECO:0007669"/>
    <property type="project" value="UniProtKB-KW"/>
</dbReference>
<dbReference type="Proteomes" id="UP000028002">
    <property type="component" value="Unassembled WGS sequence"/>
</dbReference>
<accession>A0A081RVQ5</accession>
<dbReference type="PROSITE" id="PS00086">
    <property type="entry name" value="CYTOCHROME_P450"/>
    <property type="match status" value="1"/>
</dbReference>
<dbReference type="PANTHER" id="PTHR46696">
    <property type="entry name" value="P450, PUTATIVE (EUROFUNG)-RELATED"/>
    <property type="match status" value="1"/>
</dbReference>
<dbReference type="RefSeq" id="WP_051769532.1">
    <property type="nucleotide sequence ID" value="NZ_CAWLUD010000041.1"/>
</dbReference>
<dbReference type="Gene3D" id="1.10.630.10">
    <property type="entry name" value="Cytochrome P450"/>
    <property type="match status" value="1"/>
</dbReference>